<keyword evidence="14" id="KW-1185">Reference proteome</keyword>
<dbReference type="SUPFAM" id="SSF55979">
    <property type="entry name" value="DNA clamp"/>
    <property type="match status" value="1"/>
</dbReference>
<dbReference type="InterPro" id="IPR026584">
    <property type="entry name" value="Rad9"/>
</dbReference>
<organism evidence="13 14">
    <name type="scientific">Batillaria attramentaria</name>
    <dbReference type="NCBI Taxonomy" id="370345"/>
    <lineage>
        <taxon>Eukaryota</taxon>
        <taxon>Metazoa</taxon>
        <taxon>Spiralia</taxon>
        <taxon>Lophotrochozoa</taxon>
        <taxon>Mollusca</taxon>
        <taxon>Gastropoda</taxon>
        <taxon>Caenogastropoda</taxon>
        <taxon>Sorbeoconcha</taxon>
        <taxon>Cerithioidea</taxon>
        <taxon>Batillariidae</taxon>
        <taxon>Batillaria</taxon>
    </lineage>
</organism>
<keyword evidence="4" id="KW-0540">Nuclease</keyword>
<dbReference type="Gene3D" id="3.70.10.10">
    <property type="match status" value="1"/>
</dbReference>
<evidence type="ECO:0000313" key="14">
    <source>
        <dbReference type="Proteomes" id="UP001519460"/>
    </source>
</evidence>
<gene>
    <name evidence="13" type="ORF">BaRGS_00002704</name>
</gene>
<dbReference type="GO" id="GO:0000077">
    <property type="term" value="P:DNA damage checkpoint signaling"/>
    <property type="evidence" value="ECO:0007669"/>
    <property type="project" value="UniProtKB-ARBA"/>
</dbReference>
<evidence type="ECO:0000256" key="9">
    <source>
        <dbReference type="ARBA" id="ARBA00059283"/>
    </source>
</evidence>
<sequence length="489" mass="53587">MKCIVPGVNLKVFGRAIHSLAKIGDELYFEPLEQGLTLRTVNSSRSAYACFLFFPSYFQHYDDGSRNCDSGDSEEEGLRCKLTMKSVMTVFRSLSTIEKTVERCKITHNAREARLVFELHCRHGIVKTHNLAYIECETLQAIFSKDLCPNKLTAPAKLLCEAVVNFQTTQEEITLTLRPDNVSLKNYLEDEPDPTKVVHTELSLVPEEFDQYQVGVDTDITFCLKELRAILAFAETAGLPLNIHFETAGRPVTFCVDGDQTFEASFVLATLAEADQSSSQQSQVKRPAQTSSASQQRSRSSASVRDARRDGGAKETHMRHGPSTSRKNESPRVDSSQQNGSSSQPPHPAPAADDAVADISAEELAAAMEMECEWEERPADRRQSDGQDAPSLPGDTAGRGDTSPEQGPSSPVIPVQSAGMSRVHDGPRLQPLENDETDEGDNLDDTIPGTPPAKKFRSLFFGSSQASTQPTQPLQQSTVLAADTDEESS</sequence>
<evidence type="ECO:0000256" key="6">
    <source>
        <dbReference type="ARBA" id="ARBA00022801"/>
    </source>
</evidence>
<evidence type="ECO:0000256" key="11">
    <source>
        <dbReference type="ARBA" id="ARBA00079896"/>
    </source>
</evidence>
<proteinExistence type="inferred from homology"/>
<evidence type="ECO:0000256" key="3">
    <source>
        <dbReference type="ARBA" id="ARBA00022553"/>
    </source>
</evidence>
<evidence type="ECO:0000256" key="10">
    <source>
        <dbReference type="ARBA" id="ARBA00069752"/>
    </source>
</evidence>
<feature type="compositionally biased region" description="Low complexity" evidence="12">
    <location>
        <begin position="335"/>
        <end position="369"/>
    </location>
</feature>
<protein>
    <recommendedName>
        <fullName evidence="10">Cell cycle checkpoint control protein RAD9A</fullName>
    </recommendedName>
    <alternativeName>
        <fullName evidence="11">DNA repair exonuclease rad9 homolog A</fullName>
    </alternativeName>
</protein>
<dbReference type="InterPro" id="IPR046938">
    <property type="entry name" value="DNA_clamp_sf"/>
</dbReference>
<feature type="region of interest" description="Disordered" evidence="12">
    <location>
        <begin position="275"/>
        <end position="489"/>
    </location>
</feature>
<dbReference type="PANTHER" id="PTHR15237:SF0">
    <property type="entry name" value="CELL CYCLE CHECKPOINT CONTROL PROTEIN"/>
    <property type="match status" value="1"/>
</dbReference>
<reference evidence="13 14" key="1">
    <citation type="journal article" date="2023" name="Sci. Data">
        <title>Genome assembly of the Korean intertidal mud-creeper Batillaria attramentaria.</title>
        <authorList>
            <person name="Patra A.K."/>
            <person name="Ho P.T."/>
            <person name="Jun S."/>
            <person name="Lee S.J."/>
            <person name="Kim Y."/>
            <person name="Won Y.J."/>
        </authorList>
    </citation>
    <scope>NUCLEOTIDE SEQUENCE [LARGE SCALE GENOMIC DNA]</scope>
    <source>
        <strain evidence="13">Wonlab-2016</strain>
    </source>
</reference>
<feature type="compositionally biased region" description="Low complexity" evidence="12">
    <location>
        <begin position="276"/>
        <end position="304"/>
    </location>
</feature>
<evidence type="ECO:0000256" key="1">
    <source>
        <dbReference type="ARBA" id="ARBA00004123"/>
    </source>
</evidence>
<dbReference type="FunFam" id="3.70.10.10:FF:000005">
    <property type="entry name" value="Cell cycle checkpoint control protein"/>
    <property type="match status" value="1"/>
</dbReference>
<dbReference type="CDD" id="cd00577">
    <property type="entry name" value="PCNA"/>
    <property type="match status" value="1"/>
</dbReference>
<feature type="compositionally biased region" description="Basic and acidic residues" evidence="12">
    <location>
        <begin position="375"/>
        <end position="385"/>
    </location>
</feature>
<dbReference type="Proteomes" id="UP001519460">
    <property type="component" value="Unassembled WGS sequence"/>
</dbReference>
<keyword evidence="6" id="KW-0378">Hydrolase</keyword>
<keyword evidence="8" id="KW-0539">Nucleus</keyword>
<dbReference type="GO" id="GO:0004527">
    <property type="term" value="F:exonuclease activity"/>
    <property type="evidence" value="ECO:0007669"/>
    <property type="project" value="UniProtKB-KW"/>
</dbReference>
<evidence type="ECO:0000256" key="12">
    <source>
        <dbReference type="SAM" id="MobiDB-lite"/>
    </source>
</evidence>
<comment type="caution">
    <text evidence="13">The sequence shown here is derived from an EMBL/GenBank/DDBJ whole genome shotgun (WGS) entry which is preliminary data.</text>
</comment>
<evidence type="ECO:0000313" key="13">
    <source>
        <dbReference type="EMBL" id="KAK7505982.1"/>
    </source>
</evidence>
<comment type="subcellular location">
    <subcellularLocation>
        <location evidence="1">Nucleus</location>
    </subcellularLocation>
</comment>
<dbReference type="InterPro" id="IPR007268">
    <property type="entry name" value="Rad9/Ddc1"/>
</dbReference>
<dbReference type="AlphaFoldDB" id="A0ABD0M2Q4"/>
<evidence type="ECO:0000256" key="5">
    <source>
        <dbReference type="ARBA" id="ARBA00022763"/>
    </source>
</evidence>
<evidence type="ECO:0000256" key="2">
    <source>
        <dbReference type="ARBA" id="ARBA00008494"/>
    </source>
</evidence>
<name>A0ABD0M2Q4_9CAEN</name>
<keyword evidence="7" id="KW-0269">Exonuclease</keyword>
<dbReference type="Pfam" id="PF04139">
    <property type="entry name" value="Rad9"/>
    <property type="match status" value="1"/>
</dbReference>
<comment type="similarity">
    <text evidence="2">Belongs to the rad9 family.</text>
</comment>
<evidence type="ECO:0000256" key="7">
    <source>
        <dbReference type="ARBA" id="ARBA00022839"/>
    </source>
</evidence>
<dbReference type="PIRSF" id="PIRSF009303">
    <property type="entry name" value="Cell_cycle_RAD9"/>
    <property type="match status" value="1"/>
</dbReference>
<feature type="compositionally biased region" description="Low complexity" evidence="12">
    <location>
        <begin position="463"/>
        <end position="478"/>
    </location>
</feature>
<feature type="compositionally biased region" description="Acidic residues" evidence="12">
    <location>
        <begin position="433"/>
        <end position="444"/>
    </location>
</feature>
<dbReference type="PANTHER" id="PTHR15237">
    <property type="entry name" value="DNA REPAIR PROTEIN RAD9"/>
    <property type="match status" value="1"/>
</dbReference>
<evidence type="ECO:0000256" key="4">
    <source>
        <dbReference type="ARBA" id="ARBA00022722"/>
    </source>
</evidence>
<keyword evidence="5" id="KW-0227">DNA damage</keyword>
<accession>A0ABD0M2Q4</accession>
<dbReference type="EMBL" id="JACVVK020000008">
    <property type="protein sequence ID" value="KAK7505982.1"/>
    <property type="molecule type" value="Genomic_DNA"/>
</dbReference>
<keyword evidence="3" id="KW-0597">Phosphoprotein</keyword>
<comment type="function">
    <text evidence="9">Component of the 9-1-1 cell-cycle checkpoint response complex that plays a major role in DNA repair. The 9-1-1 complex is recruited to DNA lesion upon damage by the RAD17-replication factor C (RFC) clamp loader complex. Acts then as a sliding clamp platform on DNA for several proteins involved in long-patch base excision repair (LP-BER). The 9-1-1 complex stimulates DNA polymerase beta (POLB) activity by increasing its affinity for the 3'-OH end of the primer-template and stabilizes POLB to those sites where LP-BER proceeds; endonuclease FEN1 cleavage activity on substrates with double, nick, or gap flaps of distinct sequences and lengths; and DNA ligase I (LIG1) on long-patch base excision repair substrates. The 9-1-1 complex is necessary for the recruitment of RHNO1 to sites of double-stranded breaks (DSB) occurring during the S phase. RAD9A possesses 3'-&gt;5' double stranded DNA exonuclease activity.</text>
</comment>
<feature type="compositionally biased region" description="Basic and acidic residues" evidence="12">
    <location>
        <begin position="305"/>
        <end position="318"/>
    </location>
</feature>
<evidence type="ECO:0000256" key="8">
    <source>
        <dbReference type="ARBA" id="ARBA00023242"/>
    </source>
</evidence>
<dbReference type="GO" id="GO:0005634">
    <property type="term" value="C:nucleus"/>
    <property type="evidence" value="ECO:0007669"/>
    <property type="project" value="UniProtKB-SubCell"/>
</dbReference>